<dbReference type="GO" id="GO:0006525">
    <property type="term" value="P:arginine metabolic process"/>
    <property type="evidence" value="ECO:0007669"/>
    <property type="project" value="TreeGrafter"/>
</dbReference>
<proteinExistence type="inferred from homology"/>
<dbReference type="Proteomes" id="UP000068905">
    <property type="component" value="Chromosome"/>
</dbReference>
<dbReference type="Gene3D" id="3.75.10.10">
    <property type="entry name" value="L-arginine/glycine Amidinotransferase, Chain A"/>
    <property type="match status" value="1"/>
</dbReference>
<dbReference type="PANTHER" id="PTHR12737:SF9">
    <property type="entry name" value="DIMETHYLARGININASE"/>
    <property type="match status" value="1"/>
</dbReference>
<accession>A0A0M5L0K6</accession>
<dbReference type="EMBL" id="CP006911">
    <property type="protein sequence ID" value="ALE02386.1"/>
    <property type="molecule type" value="Genomic_DNA"/>
</dbReference>
<organism evidence="4 5">
    <name type="scientific">Candidatus Pseudothioglobus singularis PS1</name>
    <dbReference type="NCBI Taxonomy" id="1125411"/>
    <lineage>
        <taxon>Bacteria</taxon>
        <taxon>Pseudomonadati</taxon>
        <taxon>Pseudomonadota</taxon>
        <taxon>Gammaproteobacteria</taxon>
        <taxon>Candidatus Pseudothioglobaceae</taxon>
        <taxon>Candidatus Pseudothioglobus</taxon>
    </lineage>
</organism>
<sequence length="254" mass="28249">MFSKAIVRTPGKSLIDGLTDSKHLGSPDYQKAITQHKAYIMALQSCGLEVHVLESCEDYPDSTFVEDVALITPKCAIFTRPGAESRRGEVEQIETVLRDQFDNVERVEAPGTIEAGDIMMVDNHYYIGLSDRTNIQGAEQIIGILNKYGYTGSTVNLKEVLHLKTGLSYLENNLLVICGEFKNDPIFSRFDHIDIPEEESYAANCIWVNDNVLIPTGYPLAKGKIISTGYNVIEVDVSEYKKLDGGLSCLSLRY</sequence>
<dbReference type="RefSeq" id="WP_053820589.1">
    <property type="nucleotide sequence ID" value="NZ_CP006911.1"/>
</dbReference>
<name>A0A0M5L0K6_9GAMM</name>
<protein>
    <submittedName>
        <fullName evidence="4">N(G),N(G)-dimethylarginine dimethylaminohydrolase</fullName>
    </submittedName>
</protein>
<dbReference type="OrthoDB" id="9790596at2"/>
<feature type="active site" description="Nucleophile" evidence="3">
    <location>
        <position position="249"/>
    </location>
</feature>
<keyword evidence="5" id="KW-1185">Reference proteome</keyword>
<dbReference type="SUPFAM" id="SSF55909">
    <property type="entry name" value="Pentein"/>
    <property type="match status" value="1"/>
</dbReference>
<evidence type="ECO:0000313" key="5">
    <source>
        <dbReference type="Proteomes" id="UP000068905"/>
    </source>
</evidence>
<evidence type="ECO:0000256" key="1">
    <source>
        <dbReference type="ARBA" id="ARBA00008532"/>
    </source>
</evidence>
<dbReference type="GO" id="GO:0045429">
    <property type="term" value="P:positive regulation of nitric oxide biosynthetic process"/>
    <property type="evidence" value="ECO:0007669"/>
    <property type="project" value="TreeGrafter"/>
</dbReference>
<evidence type="ECO:0000256" key="3">
    <source>
        <dbReference type="PIRSR" id="PIRSR633199-1"/>
    </source>
</evidence>
<dbReference type="PANTHER" id="PTHR12737">
    <property type="entry name" value="DIMETHYLARGININE DIMETHYLAMINOHYDROLASE"/>
    <property type="match status" value="1"/>
</dbReference>
<dbReference type="AlphaFoldDB" id="A0A0M5L0K6"/>
<gene>
    <name evidence="4" type="ORF">W908_07540</name>
</gene>
<dbReference type="GO" id="GO:0016597">
    <property type="term" value="F:amino acid binding"/>
    <property type="evidence" value="ECO:0007669"/>
    <property type="project" value="TreeGrafter"/>
</dbReference>
<dbReference type="GO" id="GO:0016403">
    <property type="term" value="F:dimethylargininase activity"/>
    <property type="evidence" value="ECO:0007669"/>
    <property type="project" value="TreeGrafter"/>
</dbReference>
<keyword evidence="2 4" id="KW-0378">Hydrolase</keyword>
<dbReference type="Pfam" id="PF19420">
    <property type="entry name" value="DDAH_eukar"/>
    <property type="match status" value="1"/>
</dbReference>
<feature type="active site" description="Proton donor" evidence="3">
    <location>
        <position position="162"/>
    </location>
</feature>
<dbReference type="GO" id="GO:0000052">
    <property type="term" value="P:citrulline metabolic process"/>
    <property type="evidence" value="ECO:0007669"/>
    <property type="project" value="TreeGrafter"/>
</dbReference>
<dbReference type="PATRIC" id="fig|1125411.7.peg.1488"/>
<evidence type="ECO:0000313" key="4">
    <source>
        <dbReference type="EMBL" id="ALE02386.1"/>
    </source>
</evidence>
<dbReference type="KEGG" id="tsn:W908_07540"/>
<reference evidence="4 5" key="1">
    <citation type="journal article" date="2015" name="Genome Announc.">
        <title>Genome Sequence of 'Candidatus Thioglobus singularis' Strain PS1, a Mixotroph from the SUP05 Clade of Marine Gammaproteobacteria.</title>
        <authorList>
            <person name="Marshall K.T."/>
            <person name="Morris R.M."/>
        </authorList>
    </citation>
    <scope>NUCLEOTIDE SEQUENCE [LARGE SCALE GENOMIC DNA]</scope>
    <source>
        <strain evidence="4 5">PS1</strain>
    </source>
</reference>
<dbReference type="InterPro" id="IPR033199">
    <property type="entry name" value="DDAH-like"/>
</dbReference>
<dbReference type="STRING" id="1125411.W908_07540"/>
<comment type="similarity">
    <text evidence="1">Belongs to the DDAH family.</text>
</comment>
<evidence type="ECO:0000256" key="2">
    <source>
        <dbReference type="ARBA" id="ARBA00022801"/>
    </source>
</evidence>